<keyword evidence="4" id="KW-1185">Reference proteome</keyword>
<dbReference type="InterPro" id="IPR011047">
    <property type="entry name" value="Quinoprotein_ADH-like_sf"/>
</dbReference>
<feature type="domain" description="Pyrrolo-quinoline quinone repeat" evidence="2">
    <location>
        <begin position="113"/>
        <end position="378"/>
    </location>
</feature>
<dbReference type="InterPro" id="IPR002372">
    <property type="entry name" value="PQQ_rpt_dom"/>
</dbReference>
<dbReference type="InterPro" id="IPR015943">
    <property type="entry name" value="WD40/YVTN_repeat-like_dom_sf"/>
</dbReference>
<reference evidence="3 4" key="1">
    <citation type="submission" date="2019-02" db="EMBL/GenBank/DDBJ databases">
        <title>Deep-cultivation of Planctomycetes and their phenomic and genomic characterization uncovers novel biology.</title>
        <authorList>
            <person name="Wiegand S."/>
            <person name="Jogler M."/>
            <person name="Boedeker C."/>
            <person name="Pinto D."/>
            <person name="Vollmers J."/>
            <person name="Rivas-Marin E."/>
            <person name="Kohn T."/>
            <person name="Peeters S.H."/>
            <person name="Heuer A."/>
            <person name="Rast P."/>
            <person name="Oberbeckmann S."/>
            <person name="Bunk B."/>
            <person name="Jeske O."/>
            <person name="Meyerdierks A."/>
            <person name="Storesund J.E."/>
            <person name="Kallscheuer N."/>
            <person name="Luecker S."/>
            <person name="Lage O.M."/>
            <person name="Pohl T."/>
            <person name="Merkel B.J."/>
            <person name="Hornburger P."/>
            <person name="Mueller R.-W."/>
            <person name="Bruemmer F."/>
            <person name="Labrenz M."/>
            <person name="Spormann A.M."/>
            <person name="Op Den Camp H."/>
            <person name="Overmann J."/>
            <person name="Amann R."/>
            <person name="Jetten M.S.M."/>
            <person name="Mascher T."/>
            <person name="Medema M.H."/>
            <person name="Devos D.P."/>
            <person name="Kaster A.-K."/>
            <person name="Ovreas L."/>
            <person name="Rohde M."/>
            <person name="Galperin M.Y."/>
            <person name="Jogler C."/>
        </authorList>
    </citation>
    <scope>NUCLEOTIDE SEQUENCE [LARGE SCALE GENOMIC DNA]</scope>
    <source>
        <strain evidence="3 4">Q31b</strain>
    </source>
</reference>
<evidence type="ECO:0000256" key="1">
    <source>
        <dbReference type="SAM" id="SignalP"/>
    </source>
</evidence>
<dbReference type="AlphaFoldDB" id="A0A5C6DVU2"/>
<evidence type="ECO:0000259" key="2">
    <source>
        <dbReference type="Pfam" id="PF13360"/>
    </source>
</evidence>
<keyword evidence="1" id="KW-0732">Signal</keyword>
<evidence type="ECO:0000313" key="4">
    <source>
        <dbReference type="Proteomes" id="UP000315471"/>
    </source>
</evidence>
<comment type="caution">
    <text evidence="3">The sequence shown here is derived from an EMBL/GenBank/DDBJ whole genome shotgun (WGS) entry which is preliminary data.</text>
</comment>
<organism evidence="3 4">
    <name type="scientific">Novipirellula aureliae</name>
    <dbReference type="NCBI Taxonomy" id="2527966"/>
    <lineage>
        <taxon>Bacteria</taxon>
        <taxon>Pseudomonadati</taxon>
        <taxon>Planctomycetota</taxon>
        <taxon>Planctomycetia</taxon>
        <taxon>Pirellulales</taxon>
        <taxon>Pirellulaceae</taxon>
        <taxon>Novipirellula</taxon>
    </lineage>
</organism>
<dbReference type="Pfam" id="PF13360">
    <property type="entry name" value="PQQ_2"/>
    <property type="match status" value="1"/>
</dbReference>
<name>A0A5C6DVU2_9BACT</name>
<feature type="chain" id="PRO_5023097031" evidence="1">
    <location>
        <begin position="33"/>
        <end position="768"/>
    </location>
</feature>
<dbReference type="PANTHER" id="PTHR34512:SF30">
    <property type="entry name" value="OUTER MEMBRANE PROTEIN ASSEMBLY FACTOR BAMB"/>
    <property type="match status" value="1"/>
</dbReference>
<protein>
    <submittedName>
        <fullName evidence="3">Outer membrane biogenesis protein BamB</fullName>
    </submittedName>
</protein>
<dbReference type="RefSeq" id="WP_146600939.1">
    <property type="nucleotide sequence ID" value="NZ_SJPY01000005.1"/>
</dbReference>
<sequence precursor="true">MKSVSIRRTLAAISFAIVIVTFSGLLASLASAQDQNPAAQQTSHADWPYWRGPAFDGSADATGLPEDFDPQGGDGSNLIWKREDLGGICTPIVMDGRLYTIQRADEGTATEAERVVCLDAATGETLWENRYNVWLSDVPAERIGWASVVGDAESGNVYALGACGLFLCIDAKSGETVWKTPLQEQYGLLSTYGGRTNFPVIHEDLAIISGVLINWGEYAKPNHRVIAFNKMTGEPVWISGTKDLPEDTTYSAPSLVTIDGQRQLILGAGDGAIWGFQPRTGKPLWHYDLSRRGIYATPLVVGKMVFATQSEENIDGRSMGAVVALKVSGSGDETKVEEVWKREDVVVGYSEPVVIGDRLYVVDDRCKMWIFDMATGEPIIEQKSFLSSRQRSALLTADGKIYVLSENGPWAVLAPTDDGFEVLNKGRIRDTQFSGSPIVADAKLYFPSSTCLYCVGGENSSQTPVDMASSIGEETPVTENEQATQFLVVPAEVIVKPGESVDFSILAYNSLGQKVETPPGVRLSVQGPSGQQVGTIEGTRFTAAKDVAHTGATIRATMGDAAETDSTGVARVRIVPDLPWKFTFDGLSDPPLSWVGARYRHIIKPIDGSPALVKITTIPKGARSRAMMGPSDLSEYTITADVRGARMNEKLPDIGVSAHGYVLDLMGISQQLQIRTWAAQLRMAETIAFPWQEDRWYRIKLRAEIEGEPPAAVAVLKGKVWPKEETEPDEWTITARDESPNLHASPGLYGNAKDAEIYIDNVEVRAND</sequence>
<dbReference type="Gene3D" id="2.130.10.10">
    <property type="entry name" value="YVTN repeat-like/Quinoprotein amine dehydrogenase"/>
    <property type="match status" value="1"/>
</dbReference>
<dbReference type="OrthoDB" id="244732at2"/>
<gene>
    <name evidence="3" type="ORF">Q31b_37130</name>
</gene>
<dbReference type="Proteomes" id="UP000315471">
    <property type="component" value="Unassembled WGS sequence"/>
</dbReference>
<dbReference type="SUPFAM" id="SSF50998">
    <property type="entry name" value="Quinoprotein alcohol dehydrogenase-like"/>
    <property type="match status" value="1"/>
</dbReference>
<dbReference type="EMBL" id="SJPY01000005">
    <property type="protein sequence ID" value="TWU40364.1"/>
    <property type="molecule type" value="Genomic_DNA"/>
</dbReference>
<proteinExistence type="predicted"/>
<feature type="signal peptide" evidence="1">
    <location>
        <begin position="1"/>
        <end position="32"/>
    </location>
</feature>
<dbReference type="PANTHER" id="PTHR34512">
    <property type="entry name" value="CELL SURFACE PROTEIN"/>
    <property type="match status" value="1"/>
</dbReference>
<accession>A0A5C6DVU2</accession>
<evidence type="ECO:0000313" key="3">
    <source>
        <dbReference type="EMBL" id="TWU40364.1"/>
    </source>
</evidence>